<dbReference type="EMBL" id="AP014862">
    <property type="protein sequence ID" value="BAU72580.1"/>
    <property type="molecule type" value="Genomic_DNA"/>
</dbReference>
<accession>A0AAD1FDG6</accession>
<keyword evidence="2" id="KW-1185">Reference proteome</keyword>
<dbReference type="KEGG" id="pfuw:KF707C_8920"/>
<reference evidence="2" key="1">
    <citation type="submission" date="2015-05" db="EMBL/GenBank/DDBJ databases">
        <title>Draft genome sequencing of a biphenyl-degrading bacterium, Pseudomonas balearica KF707 (=NBRC110670).</title>
        <authorList>
            <person name="Kimura N."/>
            <person name="Hirose J."/>
            <person name="Watanabe T."/>
            <person name="Suenaga H."/>
            <person name="Fujihara H."/>
            <person name="Noguchi M."/>
            <person name="Hashimoto M."/>
            <person name="Shimodaira J."/>
            <person name="Tsuchikane K."/>
            <person name="Hosoyama A."/>
            <person name="Yamazoe A."/>
            <person name="Fujita N."/>
            <person name="Furukawa K."/>
        </authorList>
    </citation>
    <scope>NUCLEOTIDE SEQUENCE [LARGE SCALE GENOMIC DNA]</scope>
    <source>
        <strain evidence="2">DSM 10086 / NBRC 110670 / KF707</strain>
    </source>
</reference>
<dbReference type="Proteomes" id="UP000218554">
    <property type="component" value="Chromosome"/>
</dbReference>
<evidence type="ECO:0000313" key="2">
    <source>
        <dbReference type="Proteomes" id="UP000218554"/>
    </source>
</evidence>
<gene>
    <name evidence="1" type="ORF">KF707C_8920</name>
</gene>
<organism evidence="1 2">
    <name type="scientific">Metapseudomonas furukawaii</name>
    <name type="common">Pseudomonas furukawaii</name>
    <dbReference type="NCBI Taxonomy" id="1149133"/>
    <lineage>
        <taxon>Bacteria</taxon>
        <taxon>Pseudomonadati</taxon>
        <taxon>Pseudomonadota</taxon>
        <taxon>Gammaproteobacteria</taxon>
        <taxon>Pseudomonadales</taxon>
        <taxon>Pseudomonadaceae</taxon>
        <taxon>Metapseudomonas</taxon>
    </lineage>
</organism>
<dbReference type="RefSeq" id="WP_003452474.1">
    <property type="nucleotide sequence ID" value="NZ_AJMR01000171.1"/>
</dbReference>
<name>A0AAD1FDG6_METFU</name>
<reference evidence="1 2" key="2">
    <citation type="journal article" date="2017" name="Int. J. Syst. Evol. Microbiol.">
        <title>Pseudomonas furukawaii sp. nov., a polychlorinated biphenyl-degrading bacterium isolated from biphenyl-contaminated soil in Japan.</title>
        <authorList>
            <person name="Kimura N."/>
            <person name="Watanabe T."/>
            <person name="Suenaga H."/>
            <person name="Fujihara H."/>
            <person name="Futagami T."/>
            <person name="Goto M."/>
            <person name="Hanada S."/>
            <person name="Hirose J."/>
        </authorList>
    </citation>
    <scope>NUCLEOTIDE SEQUENCE [LARGE SCALE GENOMIC DNA]</scope>
    <source>
        <strain evidence="2">DSM 10086 / NBRC 110670 / KF707</strain>
    </source>
</reference>
<dbReference type="AlphaFoldDB" id="A0AAD1FDG6"/>
<evidence type="ECO:0000313" key="1">
    <source>
        <dbReference type="EMBL" id="BAU72580.1"/>
    </source>
</evidence>
<proteinExistence type="predicted"/>
<sequence>MKAFARFADHQGDRILTASYALSTLADLLGRDGLDHQLSDRDFKGLHHALKALADLMHCSAMDLYQTAEKIGREA</sequence>
<protein>
    <submittedName>
        <fullName evidence="1">Uncharacterized protein</fullName>
    </submittedName>
</protein>